<evidence type="ECO:0000313" key="2">
    <source>
        <dbReference type="EMBL" id="AAZ27888.1"/>
    </source>
</evidence>
<protein>
    <submittedName>
        <fullName evidence="2">Putative lipoprotein</fullName>
    </submittedName>
</protein>
<dbReference type="Proteomes" id="UP000000547">
    <property type="component" value="Chromosome"/>
</dbReference>
<gene>
    <name evidence="2" type="ordered locus">CPS_1836</name>
</gene>
<dbReference type="AlphaFoldDB" id="Q484E9"/>
<dbReference type="KEGG" id="cps:CPS_1836"/>
<dbReference type="HOGENOM" id="CLU_1892618_0_0_6"/>
<organism evidence="2 3">
    <name type="scientific">Colwellia psychrerythraea (strain 34H / ATCC BAA-681)</name>
    <name type="common">Vibrio psychroerythus</name>
    <dbReference type="NCBI Taxonomy" id="167879"/>
    <lineage>
        <taxon>Bacteria</taxon>
        <taxon>Pseudomonadati</taxon>
        <taxon>Pseudomonadota</taxon>
        <taxon>Gammaproteobacteria</taxon>
        <taxon>Alteromonadales</taxon>
        <taxon>Colwelliaceae</taxon>
        <taxon>Colwellia</taxon>
    </lineage>
</organism>
<feature type="signal peptide" evidence="1">
    <location>
        <begin position="1"/>
        <end position="24"/>
    </location>
</feature>
<dbReference type="RefSeq" id="WP_011042660.1">
    <property type="nucleotide sequence ID" value="NC_003910.7"/>
</dbReference>
<evidence type="ECO:0000313" key="3">
    <source>
        <dbReference type="Proteomes" id="UP000000547"/>
    </source>
</evidence>
<dbReference type="PROSITE" id="PS51257">
    <property type="entry name" value="PROKAR_LIPOPROTEIN"/>
    <property type="match status" value="1"/>
</dbReference>
<reference evidence="2" key="1">
    <citation type="journal article" date="2005" name="Proc. Natl. Acad. Sci. U.S.A.">
        <title>The psychrophilic lifestyle as revealed by the genome sequence of Colwellia psychrerythraea 34H through genomic and proteomic analyses.</title>
        <authorList>
            <person name="Methe B.A."/>
            <person name="Nelson K.E."/>
            <person name="Deming J.W."/>
            <person name="Momen B."/>
            <person name="Melamud E."/>
            <person name="Zhang X."/>
            <person name="Moult J."/>
            <person name="Madupu R."/>
            <person name="Nelson W.C."/>
            <person name="Dodson R.J."/>
            <person name="Brinkac L.M."/>
            <person name="Daugherty S.C."/>
            <person name="Durkin A.S."/>
            <person name="DeBoy R.T."/>
            <person name="Kolonay J.F."/>
            <person name="Sullivan S.A."/>
            <person name="Zhou L."/>
            <person name="Davidsen T.M."/>
            <person name="Wu M."/>
            <person name="Huston A.L."/>
            <person name="Lewis M."/>
            <person name="Weaver B."/>
            <person name="Weidman J.F."/>
            <person name="Khouri H."/>
            <person name="Utterback T.R."/>
            <person name="Feldblyum T.V."/>
            <person name="Fraser C.M."/>
        </authorList>
    </citation>
    <scope>NUCLEOTIDE SEQUENCE [LARGE SCALE GENOMIC DNA]</scope>
    <source>
        <strain evidence="2">34H</strain>
    </source>
</reference>
<evidence type="ECO:0000256" key="1">
    <source>
        <dbReference type="SAM" id="SignalP"/>
    </source>
</evidence>
<dbReference type="EMBL" id="CP000083">
    <property type="protein sequence ID" value="AAZ27888.1"/>
    <property type="molecule type" value="Genomic_DNA"/>
</dbReference>
<feature type="chain" id="PRO_5004234258" evidence="1">
    <location>
        <begin position="25"/>
        <end position="134"/>
    </location>
</feature>
<keyword evidence="2" id="KW-0449">Lipoprotein</keyword>
<sequence length="134" mass="14798">MSKSIKSTQSMLLLLLAMTTSACSAISAEEKKDNVATQANSLEVIYGFDIKADGLWFLVKSNGCTSEKNFNLRLKRLDNDTAEASLFRTKRDLCRGLPRLVSIEMPINDSNITGSQFTASNPFSVKPVSKKKKM</sequence>
<name>Q484E9_COLP3</name>
<accession>Q484E9</accession>
<keyword evidence="1" id="KW-0732">Signal</keyword>
<proteinExistence type="predicted"/>